<dbReference type="PANTHER" id="PTHR33529:SF6">
    <property type="entry name" value="YJGP_YJGQ FAMILY PERMEASE"/>
    <property type="match status" value="1"/>
</dbReference>
<proteinExistence type="predicted"/>
<feature type="transmembrane region" description="Helical" evidence="6">
    <location>
        <begin position="234"/>
        <end position="256"/>
    </location>
</feature>
<dbReference type="AlphaFoldDB" id="A0A0F9BW96"/>
<feature type="transmembrane region" description="Helical" evidence="6">
    <location>
        <begin position="262"/>
        <end position="282"/>
    </location>
</feature>
<dbReference type="GO" id="GO:0043190">
    <property type="term" value="C:ATP-binding cassette (ABC) transporter complex"/>
    <property type="evidence" value="ECO:0007669"/>
    <property type="project" value="TreeGrafter"/>
</dbReference>
<dbReference type="InterPro" id="IPR005495">
    <property type="entry name" value="LptG/LptF_permease"/>
</dbReference>
<evidence type="ECO:0000256" key="3">
    <source>
        <dbReference type="ARBA" id="ARBA00022692"/>
    </source>
</evidence>
<gene>
    <name evidence="7" type="ORF">LCGC14_2398020</name>
</gene>
<keyword evidence="3 6" id="KW-0812">Transmembrane</keyword>
<feature type="non-terminal residue" evidence="7">
    <location>
        <position position="1"/>
    </location>
</feature>
<protein>
    <recommendedName>
        <fullName evidence="8">LPS export ABC transporter permease LptG</fullName>
    </recommendedName>
</protein>
<comment type="subcellular location">
    <subcellularLocation>
        <location evidence="1">Cell membrane</location>
        <topology evidence="1">Multi-pass membrane protein</topology>
    </subcellularLocation>
</comment>
<dbReference type="PANTHER" id="PTHR33529">
    <property type="entry name" value="SLR0882 PROTEIN-RELATED"/>
    <property type="match status" value="1"/>
</dbReference>
<dbReference type="EMBL" id="LAZR01035934">
    <property type="protein sequence ID" value="KKL26164.1"/>
    <property type="molecule type" value="Genomic_DNA"/>
</dbReference>
<feature type="transmembrane region" description="Helical" evidence="6">
    <location>
        <begin position="21"/>
        <end position="44"/>
    </location>
</feature>
<dbReference type="Pfam" id="PF03739">
    <property type="entry name" value="LptF_LptG"/>
    <property type="match status" value="1"/>
</dbReference>
<name>A0A0F9BW96_9ZZZZ</name>
<evidence type="ECO:0000256" key="6">
    <source>
        <dbReference type="SAM" id="Phobius"/>
    </source>
</evidence>
<dbReference type="GO" id="GO:0015920">
    <property type="term" value="P:lipopolysaccharide transport"/>
    <property type="evidence" value="ECO:0007669"/>
    <property type="project" value="TreeGrafter"/>
</dbReference>
<feature type="transmembrane region" description="Helical" evidence="6">
    <location>
        <begin position="204"/>
        <end position="222"/>
    </location>
</feature>
<keyword evidence="4 6" id="KW-1133">Transmembrane helix</keyword>
<comment type="caution">
    <text evidence="7">The sequence shown here is derived from an EMBL/GenBank/DDBJ whole genome shotgun (WGS) entry which is preliminary data.</text>
</comment>
<evidence type="ECO:0000256" key="4">
    <source>
        <dbReference type="ARBA" id="ARBA00022989"/>
    </source>
</evidence>
<keyword evidence="5 6" id="KW-0472">Membrane</keyword>
<reference evidence="7" key="1">
    <citation type="journal article" date="2015" name="Nature">
        <title>Complex archaea that bridge the gap between prokaryotes and eukaryotes.</title>
        <authorList>
            <person name="Spang A."/>
            <person name="Saw J.H."/>
            <person name="Jorgensen S.L."/>
            <person name="Zaremba-Niedzwiedzka K."/>
            <person name="Martijn J."/>
            <person name="Lind A.E."/>
            <person name="van Eijk R."/>
            <person name="Schleper C."/>
            <person name="Guy L."/>
            <person name="Ettema T.J."/>
        </authorList>
    </citation>
    <scope>NUCLEOTIDE SEQUENCE</scope>
</reference>
<evidence type="ECO:0008006" key="8">
    <source>
        <dbReference type="Google" id="ProtNLM"/>
    </source>
</evidence>
<sequence>LVVFGLMSKNNEIIALKCGGINIYYLLRPVLTIGILSSIFLFFVSDIIVPITSVKANRIWYGEVKKKYSVTSKEMNIWIKGNRLIVHINYYHPEDRAIFGVTINNFDKNFRLIRRVDAKKGIFKDGKWYLYQLLEQNLNPETGDYVVTFHENRAENLEFIPEDLKRVIKKPEEMSFKELFRYVQKVEAEGYDATTYRVDLQAKIALPFIAVVMSIVGTGIAVRKKIKGGLPMGIAYGLGTAFLFWVSYSFCVSLGYGGVLPPFLAVWAANFIFLCLGFLFLLNAE</sequence>
<evidence type="ECO:0000256" key="1">
    <source>
        <dbReference type="ARBA" id="ARBA00004651"/>
    </source>
</evidence>
<organism evidence="7">
    <name type="scientific">marine sediment metagenome</name>
    <dbReference type="NCBI Taxonomy" id="412755"/>
    <lineage>
        <taxon>unclassified sequences</taxon>
        <taxon>metagenomes</taxon>
        <taxon>ecological metagenomes</taxon>
    </lineage>
</organism>
<evidence type="ECO:0000256" key="5">
    <source>
        <dbReference type="ARBA" id="ARBA00023136"/>
    </source>
</evidence>
<evidence type="ECO:0000313" key="7">
    <source>
        <dbReference type="EMBL" id="KKL26164.1"/>
    </source>
</evidence>
<keyword evidence="2" id="KW-1003">Cell membrane</keyword>
<accession>A0A0F9BW96</accession>
<evidence type="ECO:0000256" key="2">
    <source>
        <dbReference type="ARBA" id="ARBA00022475"/>
    </source>
</evidence>